<protein>
    <submittedName>
        <fullName evidence="2">Uncharacterized protein</fullName>
    </submittedName>
</protein>
<evidence type="ECO:0000313" key="3">
    <source>
        <dbReference type="Proteomes" id="UP001389717"/>
    </source>
</evidence>
<dbReference type="Proteomes" id="UP001389717">
    <property type="component" value="Unassembled WGS sequence"/>
</dbReference>
<evidence type="ECO:0000256" key="1">
    <source>
        <dbReference type="SAM" id="Phobius"/>
    </source>
</evidence>
<evidence type="ECO:0000313" key="2">
    <source>
        <dbReference type="EMBL" id="MEL3973341.1"/>
    </source>
</evidence>
<sequence length="70" mass="7705">MILIVAGFLLVAYDHQGESWMMIGLFWLVTGIETSIRAYRKEGKIPFGLSVVFIVAAASLLTVGVTRFLS</sequence>
<keyword evidence="1" id="KW-1133">Transmembrane helix</keyword>
<keyword evidence="3" id="KW-1185">Reference proteome</keyword>
<comment type="caution">
    <text evidence="2">The sequence shown here is derived from an EMBL/GenBank/DDBJ whole genome shotgun (WGS) entry which is preliminary data.</text>
</comment>
<keyword evidence="1" id="KW-0812">Transmembrane</keyword>
<dbReference type="EMBL" id="JBBYAF010000026">
    <property type="protein sequence ID" value="MEL3973341.1"/>
    <property type="molecule type" value="Genomic_DNA"/>
</dbReference>
<reference evidence="2 3" key="1">
    <citation type="submission" date="2024-04" db="EMBL/GenBank/DDBJ databases">
        <title>Bacillus oryzaecorticis sp. nov., a moderately halophilic bacterium isolated from rice husks.</title>
        <authorList>
            <person name="Zhu H.-S."/>
        </authorList>
    </citation>
    <scope>NUCLEOTIDE SEQUENCE [LARGE SCALE GENOMIC DNA]</scope>
    <source>
        <strain evidence="2 3">ZC255</strain>
    </source>
</reference>
<gene>
    <name evidence="2" type="ORF">AAEO50_13720</name>
</gene>
<feature type="transmembrane region" description="Helical" evidence="1">
    <location>
        <begin position="47"/>
        <end position="69"/>
    </location>
</feature>
<accession>A0ABU9KC74</accession>
<keyword evidence="1" id="KW-0472">Membrane</keyword>
<proteinExistence type="predicted"/>
<organism evidence="2 3">
    <name type="scientific">Rossellomorea oryzaecorticis</name>
    <dbReference type="NCBI Taxonomy" id="1396505"/>
    <lineage>
        <taxon>Bacteria</taxon>
        <taxon>Bacillati</taxon>
        <taxon>Bacillota</taxon>
        <taxon>Bacilli</taxon>
        <taxon>Bacillales</taxon>
        <taxon>Bacillaceae</taxon>
        <taxon>Rossellomorea</taxon>
    </lineage>
</organism>
<name>A0ABU9KC74_9BACI</name>